<comment type="caution">
    <text evidence="1">The sequence shown here is derived from an EMBL/GenBank/DDBJ whole genome shotgun (WGS) entry which is preliminary data.</text>
</comment>
<name>E6MFL7_9FIRM</name>
<dbReference type="Proteomes" id="UP000004754">
    <property type="component" value="Unassembled WGS sequence"/>
</dbReference>
<evidence type="ECO:0000313" key="2">
    <source>
        <dbReference type="Proteomes" id="UP000004754"/>
    </source>
</evidence>
<accession>E6MFL7</accession>
<dbReference type="SUPFAM" id="SSF53474">
    <property type="entry name" value="alpha/beta-Hydrolases"/>
    <property type="match status" value="1"/>
</dbReference>
<dbReference type="InterPro" id="IPR029058">
    <property type="entry name" value="AB_hydrolase_fold"/>
</dbReference>
<dbReference type="EMBL" id="AEQN01000014">
    <property type="protein sequence ID" value="EFV02134.1"/>
    <property type="molecule type" value="Genomic_DNA"/>
</dbReference>
<evidence type="ECO:0000313" key="1">
    <source>
        <dbReference type="EMBL" id="EFV02134.1"/>
    </source>
</evidence>
<dbReference type="RefSeq" id="WP_006598324.1">
    <property type="nucleotide sequence ID" value="NZ_GL622359.1"/>
</dbReference>
<protein>
    <submittedName>
        <fullName evidence="1">Uncharacterized protein</fullName>
    </submittedName>
</protein>
<dbReference type="AlphaFoldDB" id="E6MFL7"/>
<reference evidence="1 2" key="1">
    <citation type="submission" date="2010-12" db="EMBL/GenBank/DDBJ databases">
        <authorList>
            <person name="Muzny D."/>
            <person name="Qin X."/>
            <person name="Deng J."/>
            <person name="Jiang H."/>
            <person name="Liu Y."/>
            <person name="Qu J."/>
            <person name="Song X.-Z."/>
            <person name="Zhang L."/>
            <person name="Thornton R."/>
            <person name="Coyle M."/>
            <person name="Francisco L."/>
            <person name="Jackson L."/>
            <person name="Javaid M."/>
            <person name="Korchina V."/>
            <person name="Kovar C."/>
            <person name="Mata R."/>
            <person name="Mathew T."/>
            <person name="Ngo R."/>
            <person name="Nguyen L."/>
            <person name="Nguyen N."/>
            <person name="Okwuonu G."/>
            <person name="Ongeri F."/>
            <person name="Pham C."/>
            <person name="Simmons D."/>
            <person name="Wilczek-Boney K."/>
            <person name="Hale W."/>
            <person name="Jakkamsetti A."/>
            <person name="Pham P."/>
            <person name="Ruth R."/>
            <person name="San Lucas F."/>
            <person name="Warren J."/>
            <person name="Zhang J."/>
            <person name="Zhao Z."/>
            <person name="Zhou C."/>
            <person name="Zhu D."/>
            <person name="Lee S."/>
            <person name="Bess C."/>
            <person name="Blankenburg K."/>
            <person name="Forbes L."/>
            <person name="Fu Q."/>
            <person name="Gubbala S."/>
            <person name="Hirani K."/>
            <person name="Jayaseelan J.C."/>
            <person name="Lara F."/>
            <person name="Munidasa M."/>
            <person name="Palculict T."/>
            <person name="Patil S."/>
            <person name="Pu L.-L."/>
            <person name="Saada N."/>
            <person name="Tang L."/>
            <person name="Weissenberger G."/>
            <person name="Zhu Y."/>
            <person name="Hemphill L."/>
            <person name="Shang Y."/>
            <person name="Youmans B."/>
            <person name="Ayvaz T."/>
            <person name="Ross M."/>
            <person name="Santibanez J."/>
            <person name="Aqrawi P."/>
            <person name="Gross S."/>
            <person name="Joshi V."/>
            <person name="Fowler G."/>
            <person name="Nazareth L."/>
            <person name="Reid J."/>
            <person name="Worley K."/>
            <person name="Petrosino J."/>
            <person name="Highlander S."/>
            <person name="Gibbs R."/>
        </authorList>
    </citation>
    <scope>NUCLEOTIDE SEQUENCE [LARGE SCALE GENOMIC DNA]</scope>
    <source>
        <strain evidence="1 2">ATCC 23263</strain>
    </source>
</reference>
<organism evidence="1 2">
    <name type="scientific">Pseudoramibacter alactolyticus ATCC 23263</name>
    <dbReference type="NCBI Taxonomy" id="887929"/>
    <lineage>
        <taxon>Bacteria</taxon>
        <taxon>Bacillati</taxon>
        <taxon>Bacillota</taxon>
        <taxon>Clostridia</taxon>
        <taxon>Eubacteriales</taxon>
        <taxon>Eubacteriaceae</taxon>
        <taxon>Pseudoramibacter</taxon>
    </lineage>
</organism>
<dbReference type="eggNOG" id="COG2819">
    <property type="taxonomic scope" value="Bacteria"/>
</dbReference>
<keyword evidence="2" id="KW-1185">Reference proteome</keyword>
<dbReference type="OrthoDB" id="9794761at2"/>
<gene>
    <name evidence="1" type="ORF">HMP0721_0900</name>
</gene>
<proteinExistence type="predicted"/>
<dbReference type="Gene3D" id="3.40.50.1820">
    <property type="entry name" value="alpha/beta hydrolase"/>
    <property type="match status" value="1"/>
</dbReference>
<dbReference type="HOGENOM" id="CLU_1757238_0_0_9"/>
<dbReference type="STRING" id="887929.HMP0721_0900"/>
<sequence>MKIIIYGERTADVCLIRMVDDHDAEFIQKEYRRINAGRKGIKPLLVAVQVDDWNKDLSPWKTGAVFGNESFGEGAKDTPTFLADKLLPEIREHYFVDRANTISSAGILWRGCLRSGRSTRPIFSPLVWQRRRQYGFRGGLHMRKAGRL</sequence>